<dbReference type="RefSeq" id="WP_380917645.1">
    <property type="nucleotide sequence ID" value="NZ_JBHUPE010000001.1"/>
</dbReference>
<gene>
    <name evidence="2" type="ORF">ACFS6I_01455</name>
</gene>
<proteinExistence type="predicted"/>
<organism evidence="2 3">
    <name type="scientific">Sphingobacterium anhuiense</name>
    <dbReference type="NCBI Taxonomy" id="493780"/>
    <lineage>
        <taxon>Bacteria</taxon>
        <taxon>Pseudomonadati</taxon>
        <taxon>Bacteroidota</taxon>
        <taxon>Sphingobacteriia</taxon>
        <taxon>Sphingobacteriales</taxon>
        <taxon>Sphingobacteriaceae</taxon>
        <taxon>Sphingobacterium</taxon>
    </lineage>
</organism>
<keyword evidence="1" id="KW-1133">Transmembrane helix</keyword>
<name>A0ABW5YQF8_9SPHI</name>
<dbReference type="EMBL" id="JBHUPE010000001">
    <property type="protein sequence ID" value="MFD2902573.1"/>
    <property type="molecule type" value="Genomic_DNA"/>
</dbReference>
<reference evidence="3" key="1">
    <citation type="journal article" date="2019" name="Int. J. Syst. Evol. Microbiol.">
        <title>The Global Catalogue of Microorganisms (GCM) 10K type strain sequencing project: providing services to taxonomists for standard genome sequencing and annotation.</title>
        <authorList>
            <consortium name="The Broad Institute Genomics Platform"/>
            <consortium name="The Broad Institute Genome Sequencing Center for Infectious Disease"/>
            <person name="Wu L."/>
            <person name="Ma J."/>
        </authorList>
    </citation>
    <scope>NUCLEOTIDE SEQUENCE [LARGE SCALE GENOMIC DNA]</scope>
    <source>
        <strain evidence="3">KCTC 22209</strain>
    </source>
</reference>
<protein>
    <recommendedName>
        <fullName evidence="4">DUF4234 domain-containing protein</fullName>
    </recommendedName>
</protein>
<sequence>MNENLANENLSLDYPIADQKLITAKQFTILNIATGGVYALWWVYKEWRFIEEKDNLHLQPAGRTIFSVFFIYSLFTRILDYAKSFGYNKSYNPV</sequence>
<feature type="transmembrane region" description="Helical" evidence="1">
    <location>
        <begin position="27"/>
        <end position="44"/>
    </location>
</feature>
<evidence type="ECO:0000313" key="3">
    <source>
        <dbReference type="Proteomes" id="UP001597509"/>
    </source>
</evidence>
<keyword evidence="3" id="KW-1185">Reference proteome</keyword>
<evidence type="ECO:0000313" key="2">
    <source>
        <dbReference type="EMBL" id="MFD2902573.1"/>
    </source>
</evidence>
<comment type="caution">
    <text evidence="2">The sequence shown here is derived from an EMBL/GenBank/DDBJ whole genome shotgun (WGS) entry which is preliminary data.</text>
</comment>
<keyword evidence="1" id="KW-0472">Membrane</keyword>
<evidence type="ECO:0000256" key="1">
    <source>
        <dbReference type="SAM" id="Phobius"/>
    </source>
</evidence>
<dbReference type="Proteomes" id="UP001597509">
    <property type="component" value="Unassembled WGS sequence"/>
</dbReference>
<keyword evidence="1" id="KW-0812">Transmembrane</keyword>
<evidence type="ECO:0008006" key="4">
    <source>
        <dbReference type="Google" id="ProtNLM"/>
    </source>
</evidence>
<accession>A0ABW5YQF8</accession>
<feature type="transmembrane region" description="Helical" evidence="1">
    <location>
        <begin position="64"/>
        <end position="82"/>
    </location>
</feature>